<dbReference type="EMBL" id="CATQJA010002654">
    <property type="protein sequence ID" value="CAJ0578588.1"/>
    <property type="molecule type" value="Genomic_DNA"/>
</dbReference>
<feature type="transmembrane region" description="Helical" evidence="1">
    <location>
        <begin position="157"/>
        <end position="179"/>
    </location>
</feature>
<keyword evidence="1" id="KW-0472">Membrane</keyword>
<feature type="transmembrane region" description="Helical" evidence="1">
    <location>
        <begin position="42"/>
        <end position="66"/>
    </location>
</feature>
<evidence type="ECO:0000313" key="3">
    <source>
        <dbReference type="Proteomes" id="UP001177023"/>
    </source>
</evidence>
<gene>
    <name evidence="2" type="ORF">MSPICULIGERA_LOCUS16834</name>
</gene>
<feature type="transmembrane region" description="Helical" evidence="1">
    <location>
        <begin position="73"/>
        <end position="91"/>
    </location>
</feature>
<feature type="transmembrane region" description="Helical" evidence="1">
    <location>
        <begin position="131"/>
        <end position="151"/>
    </location>
</feature>
<keyword evidence="1" id="KW-0812">Transmembrane</keyword>
<comment type="caution">
    <text evidence="2">The sequence shown here is derived from an EMBL/GenBank/DDBJ whole genome shotgun (WGS) entry which is preliminary data.</text>
</comment>
<protein>
    <submittedName>
        <fullName evidence="2">Uncharacterized protein</fullName>
    </submittedName>
</protein>
<keyword evidence="1" id="KW-1133">Transmembrane helix</keyword>
<feature type="transmembrane region" description="Helical" evidence="1">
    <location>
        <begin position="103"/>
        <end position="124"/>
    </location>
</feature>
<sequence length="206" mass="22124">MLAATVAGMTSEGGGAVSFPIMTLVLHINPDIARDFALMIQSIGIFTAIAGSGVDICTFSVITLLFRVSEKTATPTTVSLMAVNAIFGFYWRAVIQGGIAPIAFEYLAVCIPAAVTFAPLGSFLGSHFHRLVLAFLIYILEALSIIGFLFTGPPIRLILIGIMIILFGFGFFSLLSYLGRKILMGVEERRSNKKPVVVLAMDEAKV</sequence>
<dbReference type="PANTHER" id="PTHR31154">
    <property type="entry name" value="MEMBRANE TRANSPORTER PROTEIN"/>
    <property type="match status" value="1"/>
</dbReference>
<dbReference type="AlphaFoldDB" id="A0AA36D2G7"/>
<evidence type="ECO:0000313" key="2">
    <source>
        <dbReference type="EMBL" id="CAJ0578588.1"/>
    </source>
</evidence>
<organism evidence="2 3">
    <name type="scientific">Mesorhabditis spiculigera</name>
    <dbReference type="NCBI Taxonomy" id="96644"/>
    <lineage>
        <taxon>Eukaryota</taxon>
        <taxon>Metazoa</taxon>
        <taxon>Ecdysozoa</taxon>
        <taxon>Nematoda</taxon>
        <taxon>Chromadorea</taxon>
        <taxon>Rhabditida</taxon>
        <taxon>Rhabditina</taxon>
        <taxon>Rhabditomorpha</taxon>
        <taxon>Rhabditoidea</taxon>
        <taxon>Rhabditidae</taxon>
        <taxon>Mesorhabditinae</taxon>
        <taxon>Mesorhabditis</taxon>
    </lineage>
</organism>
<feature type="non-terminal residue" evidence="2">
    <location>
        <position position="1"/>
    </location>
</feature>
<name>A0AA36D2G7_9BILA</name>
<proteinExistence type="predicted"/>
<accession>A0AA36D2G7</accession>
<dbReference type="PANTHER" id="PTHR31154:SF4">
    <property type="entry name" value="MEMBRANE TRANSPORTER PROTEIN"/>
    <property type="match status" value="1"/>
</dbReference>
<reference evidence="2" key="1">
    <citation type="submission" date="2023-06" db="EMBL/GenBank/DDBJ databases">
        <authorList>
            <person name="Delattre M."/>
        </authorList>
    </citation>
    <scope>NUCLEOTIDE SEQUENCE</scope>
    <source>
        <strain evidence="2">AF72</strain>
    </source>
</reference>
<dbReference type="Proteomes" id="UP001177023">
    <property type="component" value="Unassembled WGS sequence"/>
</dbReference>
<keyword evidence="3" id="KW-1185">Reference proteome</keyword>
<evidence type="ECO:0000256" key="1">
    <source>
        <dbReference type="SAM" id="Phobius"/>
    </source>
</evidence>